<dbReference type="SUPFAM" id="SSF51445">
    <property type="entry name" value="(Trans)glycosidases"/>
    <property type="match status" value="1"/>
</dbReference>
<name>A0A8H6SZG8_9AGAR</name>
<protein>
    <submittedName>
        <fullName evidence="2">Glyco-hydro-79C domain-containing protein</fullName>
    </submittedName>
</protein>
<organism evidence="2 3">
    <name type="scientific">Mycena indigotica</name>
    <dbReference type="NCBI Taxonomy" id="2126181"/>
    <lineage>
        <taxon>Eukaryota</taxon>
        <taxon>Fungi</taxon>
        <taxon>Dikarya</taxon>
        <taxon>Basidiomycota</taxon>
        <taxon>Agaricomycotina</taxon>
        <taxon>Agaricomycetes</taxon>
        <taxon>Agaricomycetidae</taxon>
        <taxon>Agaricales</taxon>
        <taxon>Marasmiineae</taxon>
        <taxon>Mycenaceae</taxon>
        <taxon>Mycena</taxon>
    </lineage>
</organism>
<dbReference type="Gene3D" id="3.20.20.80">
    <property type="entry name" value="Glycosidases"/>
    <property type="match status" value="1"/>
</dbReference>
<dbReference type="PANTHER" id="PTHR36183:SF2">
    <property type="entry name" value="BETA-GLUCURONIDASE C-TERMINAL DOMAIN-CONTAINING PROTEIN"/>
    <property type="match status" value="1"/>
</dbReference>
<dbReference type="PANTHER" id="PTHR36183">
    <property type="entry name" value="BETA-GLUCURONIDASE"/>
    <property type="match status" value="1"/>
</dbReference>
<evidence type="ECO:0000259" key="1">
    <source>
        <dbReference type="Pfam" id="PF16862"/>
    </source>
</evidence>
<proteinExistence type="predicted"/>
<dbReference type="AlphaFoldDB" id="A0A8H6SZG8"/>
<dbReference type="OrthoDB" id="2796951at2759"/>
<comment type="caution">
    <text evidence="2">The sequence shown here is derived from an EMBL/GenBank/DDBJ whole genome shotgun (WGS) entry which is preliminary data.</text>
</comment>
<dbReference type="InterPro" id="IPR031728">
    <property type="entry name" value="GlcAase_C"/>
</dbReference>
<dbReference type="Pfam" id="PF16862">
    <property type="entry name" value="Glyco_hydro_79C"/>
    <property type="match status" value="1"/>
</dbReference>
<dbReference type="GeneID" id="59344739"/>
<feature type="domain" description="Beta-glucuronidase C-terminal" evidence="1">
    <location>
        <begin position="478"/>
        <end position="587"/>
    </location>
</feature>
<evidence type="ECO:0000313" key="2">
    <source>
        <dbReference type="EMBL" id="KAF7307496.1"/>
    </source>
</evidence>
<dbReference type="EMBL" id="JACAZF010000004">
    <property type="protein sequence ID" value="KAF7307496.1"/>
    <property type="molecule type" value="Genomic_DNA"/>
</dbReference>
<dbReference type="Proteomes" id="UP000636479">
    <property type="component" value="Unassembled WGS sequence"/>
</dbReference>
<dbReference type="RefSeq" id="XP_037222515.1">
    <property type="nucleotide sequence ID" value="XM_037362223.1"/>
</dbReference>
<evidence type="ECO:0000313" key="3">
    <source>
        <dbReference type="Proteomes" id="UP000636479"/>
    </source>
</evidence>
<sequence length="673" mass="71824">MRSVLRYALPFLPAAWASITVYHQQPLGVTATTATPSGSAAAAGYTGAAAYDPTILNPPPVPNPPPPTTFFQQLHNSPVPGLSIPQSGYFYGLSVEFSVINTSVLIGWLGLLLSYNCLKVHSTRLQVPFLNLISNLQSRGGSVRIRVGGNTQETATLVESLADRKMIEKQKQDTSNPTNTPALLYTPDVLFMLANVSSLVNVDWYLGVPMNDTSHLRLAIAEYGEAILGNRLIAFQVGNEPDQYPLHDHRPKTYGPQDYSNEFGIIDAALRADSKVAVVDRKLLGPSLSGQWQPQDVWDVNFIPDHEKSLQAVSMSFYPANNCAKVFGGPNAANVIDPQAIFPSYLDHTAGQNIAAKYLSSTALAQTFNLPFVMMETNTASCGGFPGVSNSFGSALWALDYGLQLAYSNFTTALLHVGGQDVYYNPMTPPPTNQSTFRQWTIGPVYYSMLAVAEAFGTSNQSQIIDLQTNSNNIYTPGYAIYDGGSLARLALFNYVTDPSGESDYNMTFAIGGGDSGEANGTPAQVKVKYLLAPSVSAKDNITWAGQTFGAAFQSDGRPIGAEQVQTVTCNTDNTCNIKVPAPGFALVFLKDMASSGESFGAVKTFATTALTKTINTAMIDPTALAASNGQAGANFMDAKTSKGKAKSDAAGRGRTLSGLWMFGSVVGALLAM</sequence>
<gene>
    <name evidence="2" type="ORF">MIND_00544100</name>
</gene>
<accession>A0A8H6SZG8</accession>
<dbReference type="InterPro" id="IPR052974">
    <property type="entry name" value="GH79_Enzymes"/>
</dbReference>
<dbReference type="InterPro" id="IPR017853">
    <property type="entry name" value="GH"/>
</dbReference>
<keyword evidence="3" id="KW-1185">Reference proteome</keyword>
<reference evidence="2" key="1">
    <citation type="submission" date="2020-05" db="EMBL/GenBank/DDBJ databases">
        <title>Mycena genomes resolve the evolution of fungal bioluminescence.</title>
        <authorList>
            <person name="Tsai I.J."/>
        </authorList>
    </citation>
    <scope>NUCLEOTIDE SEQUENCE</scope>
    <source>
        <strain evidence="2">171206Taipei</strain>
    </source>
</reference>